<feature type="domain" description="ABC transmembrane type-1" evidence="11">
    <location>
        <begin position="67"/>
        <end position="347"/>
    </location>
</feature>
<evidence type="ECO:0000256" key="7">
    <source>
        <dbReference type="ARBA" id="ARBA00023136"/>
    </source>
</evidence>
<dbReference type="CDD" id="cd18540">
    <property type="entry name" value="ABC_6TM_exporter_like"/>
    <property type="match status" value="1"/>
</dbReference>
<name>A0A5C8ZC90_9GAMM</name>
<evidence type="ECO:0000259" key="11">
    <source>
        <dbReference type="PROSITE" id="PS50929"/>
    </source>
</evidence>
<dbReference type="GO" id="GO:0016887">
    <property type="term" value="F:ATP hydrolysis activity"/>
    <property type="evidence" value="ECO:0007669"/>
    <property type="project" value="InterPro"/>
</dbReference>
<dbReference type="FunFam" id="3.40.50.300:FF:000287">
    <property type="entry name" value="Multidrug ABC transporter ATP-binding protein"/>
    <property type="match status" value="1"/>
</dbReference>
<dbReference type="EMBL" id="VKAD01000001">
    <property type="protein sequence ID" value="TXR54783.1"/>
    <property type="molecule type" value="Genomic_DNA"/>
</dbReference>
<dbReference type="PANTHER" id="PTHR43394">
    <property type="entry name" value="ATP-DEPENDENT PERMEASE MDL1, MITOCHONDRIAL"/>
    <property type="match status" value="1"/>
</dbReference>
<keyword evidence="3 9" id="KW-0812">Transmembrane</keyword>
<sequence length="643" mass="71259">MMNTQDQTVQAGSANDAASAQQSADSQMEEMQIDNRAAENSTPAQKGAWKRLFWMCYQPHKKLFHKIIFLALCCAMIEASLTLVTKAVVDDMVALGPEINLQKYALLYLAMIAVFVSCIRAFIRITGRLSSELMYSLRKQTFEHLQSLSFSFFDKNAVGWLLSRVTSDIARIARVIAWGTLDLFWGVPFIIAIFTVLLVLDLKVGLTVLALFPLLVAVAWLFNTKILKSSRKVRRTNSRLTAIYNESIAGIQTSKVLNREQENLQAFKVDSAMMHKQSKHNLLLTSAFYPFINLFISVAIGVGLWLGGIEVLVGTLTLGSLVAFMTYARMLMDPMLEVSGKLAELQRTTACVERVVGLLDVEPEISDSHYVRQKMVNAMAAGSNVIDGGDETISSIEFNDVSFAYKQNEPVLSSFNFKTEAGKTIALVGATGSGKSTIVNLLARFYEPTSGELKINGLDYRQRSLAWLQSNFGIVLQTPFLFTGSVASNIRYGKLDASDEEVIAAAKAVNAHELIMKMEHGYQTQVQEGGNNLSTGQKQLISFARAIIHNPQILIMDEATSSVDTQTEHLLQQSLKAVLKGRTSFVIAHRLSTIRAADEILVIDKGELIEQGDHQALMNKQGVYYGLYQKQFQTEQQASLLTQ</sequence>
<dbReference type="AlphaFoldDB" id="A0A5C8ZC90"/>
<evidence type="ECO:0000256" key="3">
    <source>
        <dbReference type="ARBA" id="ARBA00022692"/>
    </source>
</evidence>
<feature type="transmembrane region" description="Helical" evidence="9">
    <location>
        <begin position="282"/>
        <end position="306"/>
    </location>
</feature>
<dbReference type="GO" id="GO:0005524">
    <property type="term" value="F:ATP binding"/>
    <property type="evidence" value="ECO:0007669"/>
    <property type="project" value="UniProtKB-KW"/>
</dbReference>
<dbReference type="Gene3D" id="1.20.1560.10">
    <property type="entry name" value="ABC transporter type 1, transmembrane domain"/>
    <property type="match status" value="1"/>
</dbReference>
<comment type="caution">
    <text evidence="12">The sequence shown here is derived from an EMBL/GenBank/DDBJ whole genome shotgun (WGS) entry which is preliminary data.</text>
</comment>
<feature type="transmembrane region" description="Helical" evidence="9">
    <location>
        <begin position="312"/>
        <end position="332"/>
    </location>
</feature>
<dbReference type="SUPFAM" id="SSF90123">
    <property type="entry name" value="ABC transporter transmembrane region"/>
    <property type="match status" value="1"/>
</dbReference>
<dbReference type="InterPro" id="IPR039421">
    <property type="entry name" value="Type_1_exporter"/>
</dbReference>
<dbReference type="GO" id="GO:0015421">
    <property type="term" value="F:ABC-type oligopeptide transporter activity"/>
    <property type="evidence" value="ECO:0007669"/>
    <property type="project" value="TreeGrafter"/>
</dbReference>
<dbReference type="CDD" id="cd03254">
    <property type="entry name" value="ABCC_Glucan_exporter_like"/>
    <property type="match status" value="1"/>
</dbReference>
<feature type="transmembrane region" description="Helical" evidence="9">
    <location>
        <begin position="104"/>
        <end position="123"/>
    </location>
</feature>
<gene>
    <name evidence="12" type="ORF">FME95_09680</name>
</gene>
<dbReference type="InterPro" id="IPR027417">
    <property type="entry name" value="P-loop_NTPase"/>
</dbReference>
<keyword evidence="7 9" id="KW-0472">Membrane</keyword>
<keyword evidence="13" id="KW-1185">Reference proteome</keyword>
<evidence type="ECO:0000313" key="13">
    <source>
        <dbReference type="Proteomes" id="UP000321764"/>
    </source>
</evidence>
<proteinExistence type="predicted"/>
<dbReference type="Pfam" id="PF00005">
    <property type="entry name" value="ABC_tran"/>
    <property type="match status" value="1"/>
</dbReference>
<keyword evidence="2" id="KW-0813">Transport</keyword>
<evidence type="ECO:0000313" key="12">
    <source>
        <dbReference type="EMBL" id="TXR54783.1"/>
    </source>
</evidence>
<evidence type="ECO:0000256" key="1">
    <source>
        <dbReference type="ARBA" id="ARBA00004651"/>
    </source>
</evidence>
<evidence type="ECO:0000256" key="6">
    <source>
        <dbReference type="ARBA" id="ARBA00022989"/>
    </source>
</evidence>
<dbReference type="SUPFAM" id="SSF52540">
    <property type="entry name" value="P-loop containing nucleoside triphosphate hydrolases"/>
    <property type="match status" value="1"/>
</dbReference>
<evidence type="ECO:0000256" key="5">
    <source>
        <dbReference type="ARBA" id="ARBA00022840"/>
    </source>
</evidence>
<dbReference type="SMART" id="SM00382">
    <property type="entry name" value="AAA"/>
    <property type="match status" value="1"/>
</dbReference>
<feature type="transmembrane region" description="Helical" evidence="9">
    <location>
        <begin position="175"/>
        <end position="198"/>
    </location>
</feature>
<evidence type="ECO:0000256" key="2">
    <source>
        <dbReference type="ARBA" id="ARBA00022448"/>
    </source>
</evidence>
<feature type="region of interest" description="Disordered" evidence="8">
    <location>
        <begin position="1"/>
        <end position="31"/>
    </location>
</feature>
<dbReference type="InterPro" id="IPR036640">
    <property type="entry name" value="ABC1_TM_sf"/>
</dbReference>
<dbReference type="Pfam" id="PF00664">
    <property type="entry name" value="ABC_membrane"/>
    <property type="match status" value="1"/>
</dbReference>
<evidence type="ECO:0000256" key="9">
    <source>
        <dbReference type="SAM" id="Phobius"/>
    </source>
</evidence>
<feature type="transmembrane region" description="Helical" evidence="9">
    <location>
        <begin position="204"/>
        <end position="222"/>
    </location>
</feature>
<dbReference type="OrthoDB" id="9806127at2"/>
<feature type="domain" description="ABC transporter" evidence="10">
    <location>
        <begin position="396"/>
        <end position="630"/>
    </location>
</feature>
<evidence type="ECO:0000256" key="8">
    <source>
        <dbReference type="SAM" id="MobiDB-lite"/>
    </source>
</evidence>
<feature type="transmembrane region" description="Helical" evidence="9">
    <location>
        <begin position="63"/>
        <end position="84"/>
    </location>
</feature>
<protein>
    <submittedName>
        <fullName evidence="12">ABC transporter ATP-binding protein</fullName>
    </submittedName>
</protein>
<keyword evidence="6 9" id="KW-1133">Transmembrane helix</keyword>
<dbReference type="PROSITE" id="PS50929">
    <property type="entry name" value="ABC_TM1F"/>
    <property type="match status" value="1"/>
</dbReference>
<dbReference type="InterPro" id="IPR011527">
    <property type="entry name" value="ABC1_TM_dom"/>
</dbReference>
<reference evidence="12 13" key="1">
    <citation type="submission" date="2019-07" db="EMBL/GenBank/DDBJ databases">
        <title>Reinekea sp. strain SSH23 genome sequencing and assembly.</title>
        <authorList>
            <person name="Kim I."/>
        </authorList>
    </citation>
    <scope>NUCLEOTIDE SEQUENCE [LARGE SCALE GENOMIC DNA]</scope>
    <source>
        <strain evidence="12 13">SSH23</strain>
    </source>
</reference>
<dbReference type="PROSITE" id="PS50893">
    <property type="entry name" value="ABC_TRANSPORTER_2"/>
    <property type="match status" value="1"/>
</dbReference>
<dbReference type="PANTHER" id="PTHR43394:SF1">
    <property type="entry name" value="ATP-BINDING CASSETTE SUB-FAMILY B MEMBER 10, MITOCHONDRIAL"/>
    <property type="match status" value="1"/>
</dbReference>
<feature type="compositionally biased region" description="Low complexity" evidence="8">
    <location>
        <begin position="10"/>
        <end position="26"/>
    </location>
</feature>
<keyword evidence="4" id="KW-0547">Nucleotide-binding</keyword>
<organism evidence="12 13">
    <name type="scientific">Reinekea thalattae</name>
    <dbReference type="NCBI Taxonomy" id="2593301"/>
    <lineage>
        <taxon>Bacteria</taxon>
        <taxon>Pseudomonadati</taxon>
        <taxon>Pseudomonadota</taxon>
        <taxon>Gammaproteobacteria</taxon>
        <taxon>Oceanospirillales</taxon>
        <taxon>Saccharospirillaceae</taxon>
        <taxon>Reinekea</taxon>
    </lineage>
</organism>
<dbReference type="InterPro" id="IPR003439">
    <property type="entry name" value="ABC_transporter-like_ATP-bd"/>
</dbReference>
<evidence type="ECO:0000256" key="4">
    <source>
        <dbReference type="ARBA" id="ARBA00022741"/>
    </source>
</evidence>
<accession>A0A5C8ZC90</accession>
<dbReference type="GO" id="GO:0005886">
    <property type="term" value="C:plasma membrane"/>
    <property type="evidence" value="ECO:0007669"/>
    <property type="project" value="UniProtKB-SubCell"/>
</dbReference>
<keyword evidence="5 12" id="KW-0067">ATP-binding</keyword>
<evidence type="ECO:0000259" key="10">
    <source>
        <dbReference type="PROSITE" id="PS50893"/>
    </source>
</evidence>
<dbReference type="Gene3D" id="3.40.50.300">
    <property type="entry name" value="P-loop containing nucleotide triphosphate hydrolases"/>
    <property type="match status" value="1"/>
</dbReference>
<dbReference type="Proteomes" id="UP000321764">
    <property type="component" value="Unassembled WGS sequence"/>
</dbReference>
<dbReference type="InterPro" id="IPR003593">
    <property type="entry name" value="AAA+_ATPase"/>
</dbReference>
<comment type="subcellular location">
    <subcellularLocation>
        <location evidence="1">Cell membrane</location>
        <topology evidence="1">Multi-pass membrane protein</topology>
    </subcellularLocation>
</comment>